<comment type="caution">
    <text evidence="8">The sequence shown here is derived from an EMBL/GenBank/DDBJ whole genome shotgun (WGS) entry which is preliminary data.</text>
</comment>
<evidence type="ECO:0000256" key="1">
    <source>
        <dbReference type="ARBA" id="ARBA00004651"/>
    </source>
</evidence>
<sequence length="214" mass="24235">MRRKTVIIFIVLLIIIVAFLLFQMRSMEIKPEMIRSWVLSFGLLAPFIYILLHMVRPFVLFPTSVLSMVGGLAFGVIPGFIATFIGAMLAAIISFFVARKLGRAFIKKAWSEKMKGVQEQLRKRGWLYVMLLRFVPVINFDLLSYSAALSSIRFQHFLIGTALGIIPGTVVMTLLGSSVVDQNTTAIFVIVTFIVILMIPFLFQDKIKKKLRID</sequence>
<comment type="similarity">
    <text evidence="6">Belongs to the TVP38/TMEM64 family.</text>
</comment>
<feature type="transmembrane region" description="Helical" evidence="6">
    <location>
        <begin position="34"/>
        <end position="52"/>
    </location>
</feature>
<organism evidence="8 9">
    <name type="scientific">Texcoconibacillus texcoconensis</name>
    <dbReference type="NCBI Taxonomy" id="1095777"/>
    <lineage>
        <taxon>Bacteria</taxon>
        <taxon>Bacillati</taxon>
        <taxon>Bacillota</taxon>
        <taxon>Bacilli</taxon>
        <taxon>Bacillales</taxon>
        <taxon>Bacillaceae</taxon>
        <taxon>Texcoconibacillus</taxon>
    </lineage>
</organism>
<protein>
    <recommendedName>
        <fullName evidence="6">TVP38/TMEM64 family membrane protein</fullName>
    </recommendedName>
</protein>
<evidence type="ECO:0000256" key="6">
    <source>
        <dbReference type="RuleBase" id="RU366058"/>
    </source>
</evidence>
<dbReference type="InterPro" id="IPR015414">
    <property type="entry name" value="TMEM64"/>
</dbReference>
<reference evidence="8 9" key="1">
    <citation type="submission" date="2020-08" db="EMBL/GenBank/DDBJ databases">
        <title>Genomic Encyclopedia of Type Strains, Phase IV (KMG-IV): sequencing the most valuable type-strain genomes for metagenomic binning, comparative biology and taxonomic classification.</title>
        <authorList>
            <person name="Goeker M."/>
        </authorList>
    </citation>
    <scope>NUCLEOTIDE SEQUENCE [LARGE SCALE GENOMIC DNA]</scope>
    <source>
        <strain evidence="8 9">DSM 24696</strain>
    </source>
</reference>
<name>A0A840QQ60_9BACI</name>
<comment type="subcellular location">
    <subcellularLocation>
        <location evidence="1 6">Cell membrane</location>
        <topology evidence="1 6">Multi-pass membrane protein</topology>
    </subcellularLocation>
</comment>
<feature type="domain" description="VTT" evidence="7">
    <location>
        <begin position="61"/>
        <end position="177"/>
    </location>
</feature>
<dbReference type="InterPro" id="IPR032816">
    <property type="entry name" value="VTT_dom"/>
</dbReference>
<keyword evidence="2 6" id="KW-1003">Cell membrane</keyword>
<feature type="transmembrane region" description="Helical" evidence="6">
    <location>
        <begin position="6"/>
        <end position="22"/>
    </location>
</feature>
<evidence type="ECO:0000313" key="9">
    <source>
        <dbReference type="Proteomes" id="UP000551878"/>
    </source>
</evidence>
<evidence type="ECO:0000256" key="4">
    <source>
        <dbReference type="ARBA" id="ARBA00022989"/>
    </source>
</evidence>
<feature type="transmembrane region" description="Helical" evidence="6">
    <location>
        <begin position="72"/>
        <end position="98"/>
    </location>
</feature>
<accession>A0A840QQ60</accession>
<keyword evidence="4 6" id="KW-1133">Transmembrane helix</keyword>
<feature type="transmembrane region" description="Helical" evidence="6">
    <location>
        <begin position="157"/>
        <end position="180"/>
    </location>
</feature>
<evidence type="ECO:0000256" key="3">
    <source>
        <dbReference type="ARBA" id="ARBA00022692"/>
    </source>
</evidence>
<dbReference type="PANTHER" id="PTHR12677">
    <property type="entry name" value="GOLGI APPARATUS MEMBRANE PROTEIN TVP38-RELATED"/>
    <property type="match status" value="1"/>
</dbReference>
<gene>
    <name evidence="8" type="ORF">HNQ41_001676</name>
</gene>
<dbReference type="GO" id="GO:0005886">
    <property type="term" value="C:plasma membrane"/>
    <property type="evidence" value="ECO:0007669"/>
    <property type="project" value="UniProtKB-SubCell"/>
</dbReference>
<proteinExistence type="inferred from homology"/>
<evidence type="ECO:0000256" key="2">
    <source>
        <dbReference type="ARBA" id="ARBA00022475"/>
    </source>
</evidence>
<keyword evidence="3 6" id="KW-0812">Transmembrane</keyword>
<feature type="transmembrane region" description="Helical" evidence="6">
    <location>
        <begin position="186"/>
        <end position="203"/>
    </location>
</feature>
<dbReference type="Pfam" id="PF09335">
    <property type="entry name" value="VTT_dom"/>
    <property type="match status" value="1"/>
</dbReference>
<keyword evidence="5 6" id="KW-0472">Membrane</keyword>
<evidence type="ECO:0000313" key="8">
    <source>
        <dbReference type="EMBL" id="MBB5173489.1"/>
    </source>
</evidence>
<dbReference type="Proteomes" id="UP000551878">
    <property type="component" value="Unassembled WGS sequence"/>
</dbReference>
<dbReference type="PANTHER" id="PTHR12677:SF59">
    <property type="entry name" value="GOLGI APPARATUS MEMBRANE PROTEIN TVP38-RELATED"/>
    <property type="match status" value="1"/>
</dbReference>
<dbReference type="AlphaFoldDB" id="A0A840QQ60"/>
<dbReference type="EMBL" id="JACHHB010000006">
    <property type="protein sequence ID" value="MBB5173489.1"/>
    <property type="molecule type" value="Genomic_DNA"/>
</dbReference>
<keyword evidence="9" id="KW-1185">Reference proteome</keyword>
<evidence type="ECO:0000256" key="5">
    <source>
        <dbReference type="ARBA" id="ARBA00023136"/>
    </source>
</evidence>
<evidence type="ECO:0000259" key="7">
    <source>
        <dbReference type="Pfam" id="PF09335"/>
    </source>
</evidence>
<dbReference type="RefSeq" id="WP_184663933.1">
    <property type="nucleotide sequence ID" value="NZ_JACHHB010000006.1"/>
</dbReference>